<keyword evidence="2" id="KW-1185">Reference proteome</keyword>
<dbReference type="Proteomes" id="UP001171902">
    <property type="component" value="Unassembled WGS sequence"/>
</dbReference>
<comment type="caution">
    <text evidence="1">The sequence shown here is derived from an EMBL/GenBank/DDBJ whole genome shotgun (WGS) entry which is preliminary data.</text>
</comment>
<evidence type="ECO:0000313" key="1">
    <source>
        <dbReference type="EMBL" id="MDN3243030.1"/>
    </source>
</evidence>
<protein>
    <submittedName>
        <fullName evidence="1">Uncharacterized protein</fullName>
    </submittedName>
</protein>
<sequence length="231" mass="24573">MDNDQVFGHWLVAVTGHEYTTIRNTMAGFRPSSTSEADCFWSLLALLEQTPTASSNAKLLAQVKEDAAVAKQPVLLPASPFLTGAQQTRGTASVQGETLQQAADSSTWIALAAASGVIGAVAVQTCRWVGRTVFRVFGKVTRRHWATYPLQDAVHAHAAALAAVNQALGEDALQQFQVLRVASAGGVRPNWEVDLIAERTWVHVQMSSAHPVDAAVRVVSLPVPLGGDGLV</sequence>
<organism evidence="1 2">
    <name type="scientific">Glycomyces tritici</name>
    <dbReference type="NCBI Taxonomy" id="2665176"/>
    <lineage>
        <taxon>Bacteria</taxon>
        <taxon>Bacillati</taxon>
        <taxon>Actinomycetota</taxon>
        <taxon>Actinomycetes</taxon>
        <taxon>Glycomycetales</taxon>
        <taxon>Glycomycetaceae</taxon>
        <taxon>Glycomyces</taxon>
    </lineage>
</organism>
<dbReference type="EMBL" id="JAUEMJ010000011">
    <property type="protein sequence ID" value="MDN3243030.1"/>
    <property type="molecule type" value="Genomic_DNA"/>
</dbReference>
<gene>
    <name evidence="1" type="ORF">QWI33_25135</name>
</gene>
<accession>A0ABT7YWM6</accession>
<evidence type="ECO:0000313" key="2">
    <source>
        <dbReference type="Proteomes" id="UP001171902"/>
    </source>
</evidence>
<name>A0ABT7YWM6_9ACTN</name>
<reference evidence="1" key="1">
    <citation type="submission" date="2023-06" db="EMBL/GenBank/DDBJ databases">
        <title>Gycomyces niveus sp.nov., a novel actinomycete isolated from soil in Shouguang.</title>
        <authorList>
            <person name="Yang X."/>
            <person name="Zhao J."/>
        </authorList>
    </citation>
    <scope>NUCLEOTIDE SEQUENCE</scope>
    <source>
        <strain evidence="1">NEAU C2</strain>
    </source>
</reference>
<proteinExistence type="predicted"/>
<dbReference type="RefSeq" id="WP_289959590.1">
    <property type="nucleotide sequence ID" value="NZ_JAUEMJ010000011.1"/>
</dbReference>